<dbReference type="Proteomes" id="UP000029994">
    <property type="component" value="Unassembled WGS sequence"/>
</dbReference>
<dbReference type="InterPro" id="IPR005135">
    <property type="entry name" value="Endo/exonuclease/phosphatase"/>
</dbReference>
<feature type="transmembrane region" description="Helical" evidence="3">
    <location>
        <begin position="7"/>
        <end position="25"/>
    </location>
</feature>
<proteinExistence type="inferred from homology"/>
<keyword evidence="6" id="KW-1185">Reference proteome</keyword>
<dbReference type="NCBIfam" id="NF003840">
    <property type="entry name" value="PRK05421.1-2"/>
    <property type="match status" value="1"/>
</dbReference>
<keyword evidence="3" id="KW-0472">Membrane</keyword>
<dbReference type="AlphaFoldDB" id="A0A099MJB2"/>
<dbReference type="GO" id="GO:0003824">
    <property type="term" value="F:catalytic activity"/>
    <property type="evidence" value="ECO:0007669"/>
    <property type="project" value="InterPro"/>
</dbReference>
<keyword evidence="3" id="KW-0812">Transmembrane</keyword>
<accession>A0A099MJB2</accession>
<dbReference type="RefSeq" id="WP_039430267.1">
    <property type="nucleotide sequence ID" value="NZ_CP061845.1"/>
</dbReference>
<comment type="subcellular location">
    <subcellularLocation>
        <location evidence="2">Cytoplasm</location>
    </subcellularLocation>
</comment>
<evidence type="ECO:0000256" key="3">
    <source>
        <dbReference type="SAM" id="Phobius"/>
    </source>
</evidence>
<dbReference type="NCBIfam" id="NF003841">
    <property type="entry name" value="PRK05421.1-3"/>
    <property type="match status" value="1"/>
</dbReference>
<dbReference type="HAMAP" id="MF_01119">
    <property type="entry name" value="UPF0294"/>
    <property type="match status" value="1"/>
</dbReference>
<dbReference type="NCBIfam" id="NF003842">
    <property type="entry name" value="PRK05421.1-4"/>
    <property type="match status" value="1"/>
</dbReference>
<dbReference type="InterPro" id="IPR022958">
    <property type="entry name" value="UPF0294"/>
</dbReference>
<evidence type="ECO:0000256" key="1">
    <source>
        <dbReference type="ARBA" id="ARBA00022490"/>
    </source>
</evidence>
<dbReference type="STRING" id="29495.EA26_17310"/>
<dbReference type="InterPro" id="IPR036691">
    <property type="entry name" value="Endo/exonu/phosph_ase_sf"/>
</dbReference>
<gene>
    <name evidence="5" type="ORF">EA26_17310</name>
</gene>
<dbReference type="GO" id="GO:0005737">
    <property type="term" value="C:cytoplasm"/>
    <property type="evidence" value="ECO:0007669"/>
    <property type="project" value="UniProtKB-SubCell"/>
</dbReference>
<keyword evidence="1 2" id="KW-0963">Cytoplasm</keyword>
<dbReference type="Pfam" id="PF03372">
    <property type="entry name" value="Exo_endo_phos"/>
    <property type="match status" value="1"/>
</dbReference>
<comment type="caution">
    <text evidence="5">The sequence shown here is derived from an EMBL/GenBank/DDBJ whole genome shotgun (WGS) entry which is preliminary data.</text>
</comment>
<sequence>MKKRSLLLYPTFLVVAGYFAFHTIFTIPEQPEMVTIADGAINLQLDCLQSHSRQSIDQQGELTLLVWNIYKQNRRNWNTALSEYADGAQLVLLQEASLDDPLKRWLASEGWHAQQVNAFKAFNKSAGVLTLAKHKPVLACGYTQLEPWLRLPKSALYSEYPLSNGSTLAVANIHAVNFTLGVQAYQQQIDALVNALTKHQGPVILAGDFNSWNEERWSTLQDIVEKLALQEVVFQPDLRTRFITGRVLDHVFYRGLTLEKAKAPKTDASDHNPLLVSFKISAQTAPK</sequence>
<dbReference type="SUPFAM" id="SSF56219">
    <property type="entry name" value="DNase I-like"/>
    <property type="match status" value="1"/>
</dbReference>
<keyword evidence="3" id="KW-1133">Transmembrane helix</keyword>
<evidence type="ECO:0000313" key="5">
    <source>
        <dbReference type="EMBL" id="KGK08982.1"/>
    </source>
</evidence>
<dbReference type="eggNOG" id="COG3021">
    <property type="taxonomic scope" value="Bacteria"/>
</dbReference>
<evidence type="ECO:0000313" key="6">
    <source>
        <dbReference type="Proteomes" id="UP000029994"/>
    </source>
</evidence>
<evidence type="ECO:0000259" key="4">
    <source>
        <dbReference type="Pfam" id="PF03372"/>
    </source>
</evidence>
<dbReference type="GeneID" id="43684835"/>
<evidence type="ECO:0000256" key="2">
    <source>
        <dbReference type="HAMAP-Rule" id="MF_01119"/>
    </source>
</evidence>
<dbReference type="EMBL" id="JMCG01000002">
    <property type="protein sequence ID" value="KGK08982.1"/>
    <property type="molecule type" value="Genomic_DNA"/>
</dbReference>
<protein>
    <recommendedName>
        <fullName evidence="2">UPF0294 protein EA26_17310</fullName>
    </recommendedName>
</protein>
<comment type="similarity">
    <text evidence="2">Belongs to the UPF0294 family.</text>
</comment>
<organism evidence="5 6">
    <name type="scientific">Vibrio navarrensis</name>
    <dbReference type="NCBI Taxonomy" id="29495"/>
    <lineage>
        <taxon>Bacteria</taxon>
        <taxon>Pseudomonadati</taxon>
        <taxon>Pseudomonadota</taxon>
        <taxon>Gammaproteobacteria</taxon>
        <taxon>Vibrionales</taxon>
        <taxon>Vibrionaceae</taxon>
        <taxon>Vibrio</taxon>
    </lineage>
</organism>
<reference evidence="5 6" key="1">
    <citation type="submission" date="2014-04" db="EMBL/GenBank/DDBJ databases">
        <title>Genome sequencing of Vibrio navarrensis strains.</title>
        <authorList>
            <person name="Gladney L.M."/>
            <person name="Katz L.S."/>
            <person name="Marino-Ramirez L."/>
            <person name="Jordan I.K."/>
        </authorList>
    </citation>
    <scope>NUCLEOTIDE SEQUENCE [LARGE SCALE GENOMIC DNA]</scope>
    <source>
        <strain evidence="5 6">ATCC 51183</strain>
    </source>
</reference>
<dbReference type="Gene3D" id="3.60.10.10">
    <property type="entry name" value="Endonuclease/exonuclease/phosphatase"/>
    <property type="match status" value="1"/>
</dbReference>
<feature type="domain" description="Endonuclease/exonuclease/phosphatase" evidence="4">
    <location>
        <begin position="66"/>
        <end position="271"/>
    </location>
</feature>
<name>A0A099MJB2_9VIBR</name>